<dbReference type="OrthoDB" id="4840822at2759"/>
<organism evidence="1 2">
    <name type="scientific">Colletotrichum salicis</name>
    <dbReference type="NCBI Taxonomy" id="1209931"/>
    <lineage>
        <taxon>Eukaryota</taxon>
        <taxon>Fungi</taxon>
        <taxon>Dikarya</taxon>
        <taxon>Ascomycota</taxon>
        <taxon>Pezizomycotina</taxon>
        <taxon>Sordariomycetes</taxon>
        <taxon>Hypocreomycetidae</taxon>
        <taxon>Glomerellales</taxon>
        <taxon>Glomerellaceae</taxon>
        <taxon>Colletotrichum</taxon>
        <taxon>Colletotrichum acutatum species complex</taxon>
    </lineage>
</organism>
<keyword evidence="2" id="KW-1185">Reference proteome</keyword>
<accession>A0A135TG87</accession>
<evidence type="ECO:0000313" key="2">
    <source>
        <dbReference type="Proteomes" id="UP000070121"/>
    </source>
</evidence>
<protein>
    <submittedName>
        <fullName evidence="1">Uncharacterized protein</fullName>
    </submittedName>
</protein>
<dbReference type="Proteomes" id="UP000070121">
    <property type="component" value="Unassembled WGS sequence"/>
</dbReference>
<sequence length="216" mass="25248">MRKATSEHNISFKVDAGSKADSHHPYNDFSRYSLRYRPRRDWISNAKKRLLGNRLDPDFQARELPQVPIIRGFTMDRQYYRSFSGESMEKILSSMPHLRSFRYCYWPAVDQNGHETRDAANERILKAVVNNPSIQTLDFMKAKSKAFPRDGWQDIPVNHDLVSAAVKATCRLRRVAMPDTIDAAYFFKLLSQSLLLYNYHFSQSFPRNIHKVESKL</sequence>
<dbReference type="STRING" id="1209931.A0A135TG87"/>
<evidence type="ECO:0000313" key="1">
    <source>
        <dbReference type="EMBL" id="KXH47138.1"/>
    </source>
</evidence>
<gene>
    <name evidence="1" type="ORF">CSAL01_08547</name>
</gene>
<reference evidence="1 2" key="1">
    <citation type="submission" date="2014-02" db="EMBL/GenBank/DDBJ databases">
        <title>The genome sequence of Colletotrichum salicis CBS 607.94.</title>
        <authorList>
            <person name="Baroncelli R."/>
            <person name="Thon M.R."/>
        </authorList>
    </citation>
    <scope>NUCLEOTIDE SEQUENCE [LARGE SCALE GENOMIC DNA]</scope>
    <source>
        <strain evidence="1 2">CBS 607.94</strain>
    </source>
</reference>
<comment type="caution">
    <text evidence="1">The sequence shown here is derived from an EMBL/GenBank/DDBJ whole genome shotgun (WGS) entry which is preliminary data.</text>
</comment>
<name>A0A135TG87_9PEZI</name>
<dbReference type="EMBL" id="JFFI01001987">
    <property type="protein sequence ID" value="KXH47138.1"/>
    <property type="molecule type" value="Genomic_DNA"/>
</dbReference>
<proteinExistence type="predicted"/>
<dbReference type="AlphaFoldDB" id="A0A135TG87"/>